<evidence type="ECO:0000256" key="10">
    <source>
        <dbReference type="SAM" id="SignalP"/>
    </source>
</evidence>
<keyword evidence="7" id="KW-0675">Receptor</keyword>
<comment type="caution">
    <text evidence="12">The sequence shown here is derived from an EMBL/GenBank/DDBJ whole genome shotgun (WGS) entry which is preliminary data.</text>
</comment>
<dbReference type="GO" id="GO:0030368">
    <property type="term" value="F:interleukin-17 receptor activity"/>
    <property type="evidence" value="ECO:0007669"/>
    <property type="project" value="InterPro"/>
</dbReference>
<gene>
    <name evidence="12" type="ORF">G5714_008786</name>
</gene>
<keyword evidence="5 9" id="KW-1133">Transmembrane helix</keyword>
<evidence type="ECO:0000256" key="7">
    <source>
        <dbReference type="ARBA" id="ARBA00023170"/>
    </source>
</evidence>
<comment type="subcellular location">
    <subcellularLocation>
        <location evidence="1">Cell membrane</location>
        <topology evidence="1">Single-pass type I membrane protein</topology>
    </subcellularLocation>
</comment>
<dbReference type="Proteomes" id="UP000579812">
    <property type="component" value="Unassembled WGS sequence"/>
</dbReference>
<evidence type="ECO:0000313" key="13">
    <source>
        <dbReference type="Proteomes" id="UP000579812"/>
    </source>
</evidence>
<evidence type="ECO:0000259" key="11">
    <source>
        <dbReference type="Pfam" id="PF08357"/>
    </source>
</evidence>
<evidence type="ECO:0000256" key="5">
    <source>
        <dbReference type="ARBA" id="ARBA00022989"/>
    </source>
</evidence>
<dbReference type="InterPro" id="IPR038683">
    <property type="entry name" value="IL17RA/B_FnIII-like_1_sf"/>
</dbReference>
<keyword evidence="3 9" id="KW-0812">Transmembrane</keyword>
<dbReference type="Gene3D" id="3.40.50.11530">
    <property type="match status" value="1"/>
</dbReference>
<keyword evidence="4 10" id="KW-0732">Signal</keyword>
<dbReference type="InterPro" id="IPR039465">
    <property type="entry name" value="IL-17_rcpt-like"/>
</dbReference>
<evidence type="ECO:0000256" key="8">
    <source>
        <dbReference type="ARBA" id="ARBA00023180"/>
    </source>
</evidence>
<dbReference type="PANTHER" id="PTHR15583:SF11">
    <property type="entry name" value="INTERLEUKIN-17 RECEPTOR B"/>
    <property type="match status" value="1"/>
</dbReference>
<feature type="chain" id="PRO_5029739898" description="SEFIR domain-containing protein" evidence="10">
    <location>
        <begin position="25"/>
        <end position="498"/>
    </location>
</feature>
<dbReference type="InterPro" id="IPR013568">
    <property type="entry name" value="SEFIR_dom"/>
</dbReference>
<evidence type="ECO:0000256" key="2">
    <source>
        <dbReference type="ARBA" id="ARBA00022475"/>
    </source>
</evidence>
<dbReference type="AlphaFoldDB" id="A0A7J6CRC4"/>
<accession>A0A7J6CRC4</accession>
<feature type="transmembrane region" description="Helical" evidence="9">
    <location>
        <begin position="263"/>
        <end position="285"/>
    </location>
</feature>
<dbReference type="EMBL" id="JAAMOB010000008">
    <property type="protein sequence ID" value="KAF4109534.1"/>
    <property type="molecule type" value="Genomic_DNA"/>
</dbReference>
<name>A0A7J6CRC4_9TELE</name>
<sequence length="498" mass="55164">MEGLHCMRDIVAFFFLVLWTTSDSSSLGIVATCYKSEDDIPEERLKHNDFNPSPLHGLTAELNESQTSVIIRWSINIDSSIRSLTGTWISLYFGMNETHHRCQYQPPFTLEQISLTGQEQLWFSFTVPNIPVCPSASYDVAAYNIPTPSDEATEYIKHVTAAEVQWNADIYSVLHGDKIVVSFNTSLVADRHNIHLRNGTHLLKTVKGRGECKVEKCEVELQYMGPCEDLMIVQIVADFKHCQSRIHGKSQKVVCLNRSSLDIGVGCVLVLLFVLLCCCITYRIFWRARGSRRAGSVRALLVYPAVDGVFQHSVMLLAEHLQSRGGVSVVIDVWERGSLAEQGPLRWLNLQADLAKRVLIVSPPPRSQTDYLTSKLTPGVPDDTVSASASSLFALTLNLVTGAAHDPHGRDKFWVINLDHDEKSVQPELRGCRTFGLPRDLKKLHRQLLSGAVQSRGLHWVWAPAGPNANLAGAGGFTFAGKSEIFAGDPQGTVGFDV</sequence>
<keyword evidence="8" id="KW-0325">Glycoprotein</keyword>
<proteinExistence type="predicted"/>
<dbReference type="OrthoDB" id="8963084at2759"/>
<organism evidence="12 13">
    <name type="scientific">Onychostoma macrolepis</name>
    <dbReference type="NCBI Taxonomy" id="369639"/>
    <lineage>
        <taxon>Eukaryota</taxon>
        <taxon>Metazoa</taxon>
        <taxon>Chordata</taxon>
        <taxon>Craniata</taxon>
        <taxon>Vertebrata</taxon>
        <taxon>Euteleostomi</taxon>
        <taxon>Actinopterygii</taxon>
        <taxon>Neopterygii</taxon>
        <taxon>Teleostei</taxon>
        <taxon>Ostariophysi</taxon>
        <taxon>Cypriniformes</taxon>
        <taxon>Cyprinidae</taxon>
        <taxon>Acrossocheilinae</taxon>
        <taxon>Onychostoma</taxon>
    </lineage>
</organism>
<evidence type="ECO:0000313" key="12">
    <source>
        <dbReference type="EMBL" id="KAF4109534.1"/>
    </source>
</evidence>
<dbReference type="Gene3D" id="2.60.40.2160">
    <property type="entry name" value="Interleukin-17 receptor A/B, fibronectin-III-like domain 1"/>
    <property type="match status" value="1"/>
</dbReference>
<dbReference type="PANTHER" id="PTHR15583">
    <property type="entry name" value="INTERLEUKIN-17 RECEPTOR"/>
    <property type="match status" value="1"/>
</dbReference>
<evidence type="ECO:0000256" key="9">
    <source>
        <dbReference type="SAM" id="Phobius"/>
    </source>
</evidence>
<evidence type="ECO:0000256" key="6">
    <source>
        <dbReference type="ARBA" id="ARBA00023136"/>
    </source>
</evidence>
<feature type="signal peptide" evidence="10">
    <location>
        <begin position="1"/>
        <end position="24"/>
    </location>
</feature>
<evidence type="ECO:0000256" key="4">
    <source>
        <dbReference type="ARBA" id="ARBA00022729"/>
    </source>
</evidence>
<keyword evidence="6 9" id="KW-0472">Membrane</keyword>
<evidence type="ECO:0000256" key="1">
    <source>
        <dbReference type="ARBA" id="ARBA00004251"/>
    </source>
</evidence>
<dbReference type="GO" id="GO:0005886">
    <property type="term" value="C:plasma membrane"/>
    <property type="evidence" value="ECO:0007669"/>
    <property type="project" value="UniProtKB-SubCell"/>
</dbReference>
<feature type="domain" description="SEFIR" evidence="11">
    <location>
        <begin position="299"/>
        <end position="448"/>
    </location>
</feature>
<dbReference type="Pfam" id="PF08357">
    <property type="entry name" value="SEFIR"/>
    <property type="match status" value="1"/>
</dbReference>
<keyword evidence="2" id="KW-1003">Cell membrane</keyword>
<evidence type="ECO:0000256" key="3">
    <source>
        <dbReference type="ARBA" id="ARBA00022692"/>
    </source>
</evidence>
<reference evidence="12 13" key="1">
    <citation type="submission" date="2020-04" db="EMBL/GenBank/DDBJ databases">
        <title>Chromosome-level genome assembly of a cyprinid fish Onychostoma macrolepis by integration of Nanopore Sequencing, Bionano and Hi-C technology.</title>
        <authorList>
            <person name="Wang D."/>
        </authorList>
    </citation>
    <scope>NUCLEOTIDE SEQUENCE [LARGE SCALE GENOMIC DNA]</scope>
    <source>
        <strain evidence="12">SWU-2019</strain>
        <tissue evidence="12">Muscle</tissue>
    </source>
</reference>
<protein>
    <recommendedName>
        <fullName evidence="11">SEFIR domain-containing protein</fullName>
    </recommendedName>
</protein>
<keyword evidence="13" id="KW-1185">Reference proteome</keyword>